<comment type="caution">
    <text evidence="2">The sequence shown here is derived from an EMBL/GenBank/DDBJ whole genome shotgun (WGS) entry which is preliminary data.</text>
</comment>
<gene>
    <name evidence="2" type="ORF">L1785_07870</name>
</gene>
<feature type="chain" id="PRO_5041439241" evidence="1">
    <location>
        <begin position="23"/>
        <end position="443"/>
    </location>
</feature>
<keyword evidence="1" id="KW-0732">Signal</keyword>
<accession>A0AA41QCG7</accession>
<organism evidence="2 3">
    <name type="scientific">Antribacter soli</name>
    <dbReference type="NCBI Taxonomy" id="2910976"/>
    <lineage>
        <taxon>Bacteria</taxon>
        <taxon>Bacillati</taxon>
        <taxon>Actinomycetota</taxon>
        <taxon>Actinomycetes</taxon>
        <taxon>Micrococcales</taxon>
        <taxon>Promicromonosporaceae</taxon>
        <taxon>Antribacter</taxon>
    </lineage>
</organism>
<feature type="signal peptide" evidence="1">
    <location>
        <begin position="1"/>
        <end position="22"/>
    </location>
</feature>
<dbReference type="RefSeq" id="WP_236088665.1">
    <property type="nucleotide sequence ID" value="NZ_JAKGSG010000025.1"/>
</dbReference>
<keyword evidence="3" id="KW-1185">Reference proteome</keyword>
<dbReference type="PROSITE" id="PS51257">
    <property type="entry name" value="PROKAR_LIPOPROTEIN"/>
    <property type="match status" value="1"/>
</dbReference>
<evidence type="ECO:0000313" key="3">
    <source>
        <dbReference type="Proteomes" id="UP001165405"/>
    </source>
</evidence>
<dbReference type="PANTHER" id="PTHR43649:SF12">
    <property type="entry name" value="DIACETYLCHITOBIOSE BINDING PROTEIN DASA"/>
    <property type="match status" value="1"/>
</dbReference>
<evidence type="ECO:0000256" key="1">
    <source>
        <dbReference type="SAM" id="SignalP"/>
    </source>
</evidence>
<dbReference type="AlphaFoldDB" id="A0AA41QCG7"/>
<dbReference type="InterPro" id="IPR006311">
    <property type="entry name" value="TAT_signal"/>
</dbReference>
<dbReference type="SUPFAM" id="SSF53850">
    <property type="entry name" value="Periplasmic binding protein-like II"/>
    <property type="match status" value="1"/>
</dbReference>
<dbReference type="InterPro" id="IPR050490">
    <property type="entry name" value="Bact_solute-bd_prot1"/>
</dbReference>
<name>A0AA41QCG7_9MICO</name>
<evidence type="ECO:0000313" key="2">
    <source>
        <dbReference type="EMBL" id="MCF4120895.1"/>
    </source>
</evidence>
<proteinExistence type="predicted"/>
<sequence>MNITRNRWLSLVAAATATAALAGCSDGGAGAGGATAEAEPEGPVTIEVWGWNAETGQQYAEAFNAAQDDVVVEYVLQASNTATATNFRNAVEAGSAVPCLVQGFAPLTTMVVNGWAQDITDAVEPSADLYSKGALAAAQVNERYYGLPSGADGQFLIVNTATYDKFGVDVPTTWDEFLEAGRTFKAGGVDVTNLAGEDPSTLMNLAQQAGAEWFAIDGDQWKVNFTDDATLEAAEVVQTLIDEDLVSNQTYQDKPALYSYFDSGNMASTTTQWWSITGLQTNLVQSAGDWKAAPIPQFADADETVTPGRTTPSFVPEGCENPDAVMTFVDWGTTAEGIEAGRNPETGAVGFPTQIPDPSEYVADVVPEGFFTDDAAAADVIVEAQAATVGKFELGPNYDAWFPELQDQWGKAVAGEITVEEALAAVQKFVESDLESKGIAHTS</sequence>
<dbReference type="PANTHER" id="PTHR43649">
    <property type="entry name" value="ARABINOSE-BINDING PROTEIN-RELATED"/>
    <property type="match status" value="1"/>
</dbReference>
<reference evidence="2" key="1">
    <citation type="submission" date="2022-01" db="EMBL/GenBank/DDBJ databases">
        <title>Antribacter sp. nov., isolated from Guizhou of China.</title>
        <authorList>
            <person name="Chengliang C."/>
            <person name="Ya Z."/>
        </authorList>
    </citation>
    <scope>NUCLEOTIDE SEQUENCE</scope>
    <source>
        <strain evidence="2">KLBMP 9083</strain>
    </source>
</reference>
<dbReference type="Gene3D" id="3.40.190.10">
    <property type="entry name" value="Periplasmic binding protein-like II"/>
    <property type="match status" value="1"/>
</dbReference>
<dbReference type="Proteomes" id="UP001165405">
    <property type="component" value="Unassembled WGS sequence"/>
</dbReference>
<dbReference type="EMBL" id="JAKGSG010000025">
    <property type="protein sequence ID" value="MCF4120895.1"/>
    <property type="molecule type" value="Genomic_DNA"/>
</dbReference>
<protein>
    <submittedName>
        <fullName evidence="2">Extracellular solute-binding protein</fullName>
    </submittedName>
</protein>
<dbReference type="PROSITE" id="PS51318">
    <property type="entry name" value="TAT"/>
    <property type="match status" value="1"/>
</dbReference>